<evidence type="ECO:0000256" key="1">
    <source>
        <dbReference type="SAM" id="Phobius"/>
    </source>
</evidence>
<dbReference type="RefSeq" id="WP_190943850.1">
    <property type="nucleotide sequence ID" value="NZ_JACJSI010000088.1"/>
</dbReference>
<keyword evidence="1" id="KW-1133">Transmembrane helix</keyword>
<keyword evidence="1" id="KW-0472">Membrane</keyword>
<keyword evidence="1" id="KW-0812">Transmembrane</keyword>
<proteinExistence type="predicted"/>
<keyword evidence="3" id="KW-1185">Reference proteome</keyword>
<feature type="transmembrane region" description="Helical" evidence="1">
    <location>
        <begin position="215"/>
        <end position="237"/>
    </location>
</feature>
<feature type="transmembrane region" description="Helical" evidence="1">
    <location>
        <begin position="44"/>
        <end position="65"/>
    </location>
</feature>
<comment type="caution">
    <text evidence="2">The sequence shown here is derived from an EMBL/GenBank/DDBJ whole genome shotgun (WGS) entry which is preliminary data.</text>
</comment>
<sequence length="276" mass="30802">MPLKRSLLRESQRNLLLQANHSFFVAQTSNGSSSNNPDFWRDPAWQSIGVIVAILLTLLTIFIGWKQAQKKSFSYSISSKVNVLDIEDSIKSKIQVTFDSKPVKDLYLIIIKFVNSGNTPIQSNDYYQPVTIVFNRSAEILSVEILEQSPNNLGVVPVYTSQNIEIPKILLNQKDCFDLKVLVTNFQDLSVNGRIAGVKEIQEKDSSNLEAYNKVVIALTAIVITALSGFLINFLLVQNVSFFSKSGELITTVFVAILVTFLPAGVEVLTNLKKRK</sequence>
<accession>A0ABR8DVS8</accession>
<organism evidence="2 3">
    <name type="scientific">Nostoc flagelliforme FACHB-838</name>
    <dbReference type="NCBI Taxonomy" id="2692904"/>
    <lineage>
        <taxon>Bacteria</taxon>
        <taxon>Bacillati</taxon>
        <taxon>Cyanobacteriota</taxon>
        <taxon>Cyanophyceae</taxon>
        <taxon>Nostocales</taxon>
        <taxon>Nostocaceae</taxon>
        <taxon>Nostoc</taxon>
    </lineage>
</organism>
<dbReference type="Proteomes" id="UP000623440">
    <property type="component" value="Unassembled WGS sequence"/>
</dbReference>
<evidence type="ECO:0000313" key="2">
    <source>
        <dbReference type="EMBL" id="MBD2533268.1"/>
    </source>
</evidence>
<evidence type="ECO:0000313" key="3">
    <source>
        <dbReference type="Proteomes" id="UP000623440"/>
    </source>
</evidence>
<protein>
    <submittedName>
        <fullName evidence="2">Uncharacterized protein</fullName>
    </submittedName>
</protein>
<dbReference type="EMBL" id="JACJSI010000088">
    <property type="protein sequence ID" value="MBD2533268.1"/>
    <property type="molecule type" value="Genomic_DNA"/>
</dbReference>
<reference evidence="2 3" key="1">
    <citation type="journal article" date="2020" name="ISME J.">
        <title>Comparative genomics reveals insights into cyanobacterial evolution and habitat adaptation.</title>
        <authorList>
            <person name="Chen M.Y."/>
            <person name="Teng W.K."/>
            <person name="Zhao L."/>
            <person name="Hu C.X."/>
            <person name="Zhou Y.K."/>
            <person name="Han B.P."/>
            <person name="Song L.R."/>
            <person name="Shu W.S."/>
        </authorList>
    </citation>
    <scope>NUCLEOTIDE SEQUENCE [LARGE SCALE GENOMIC DNA]</scope>
    <source>
        <strain evidence="2 3">FACHB-838</strain>
    </source>
</reference>
<gene>
    <name evidence="2" type="ORF">H6G97_28330</name>
</gene>
<name>A0ABR8DVS8_9NOSO</name>
<feature type="transmembrane region" description="Helical" evidence="1">
    <location>
        <begin position="249"/>
        <end position="270"/>
    </location>
</feature>